<accession>A0ABT9GPU9</accession>
<dbReference type="Proteomes" id="UP001236258">
    <property type="component" value="Unassembled WGS sequence"/>
</dbReference>
<proteinExistence type="predicted"/>
<dbReference type="RefSeq" id="WP_305944912.1">
    <property type="nucleotide sequence ID" value="NZ_JAUZVY010000002.1"/>
</dbReference>
<reference evidence="1 2" key="1">
    <citation type="submission" date="2023-08" db="EMBL/GenBank/DDBJ databases">
        <authorList>
            <person name="Joshi A."/>
            <person name="Thite S."/>
        </authorList>
    </citation>
    <scope>NUCLEOTIDE SEQUENCE [LARGE SCALE GENOMIC DNA]</scope>
    <source>
        <strain evidence="1 2">1E1</strain>
    </source>
</reference>
<comment type="caution">
    <text evidence="1">The sequence shown here is derived from an EMBL/GenBank/DDBJ whole genome shotgun (WGS) entry which is preliminary data.</text>
</comment>
<protein>
    <submittedName>
        <fullName evidence="1">YdbH domain-containing protein</fullName>
    </submittedName>
</protein>
<name>A0ABT9GPU9_9GAMM</name>
<dbReference type="Pfam" id="PF11739">
    <property type="entry name" value="YdbH-like"/>
    <property type="match status" value="1"/>
</dbReference>
<gene>
    <name evidence="1" type="ORF">Q3O59_07130</name>
</gene>
<keyword evidence="2" id="KW-1185">Reference proteome</keyword>
<evidence type="ECO:0000313" key="1">
    <source>
        <dbReference type="EMBL" id="MDP4528805.1"/>
    </source>
</evidence>
<organism evidence="1 2">
    <name type="scientific">Alkalimonas delamerensis</name>
    <dbReference type="NCBI Taxonomy" id="265981"/>
    <lineage>
        <taxon>Bacteria</taxon>
        <taxon>Pseudomonadati</taxon>
        <taxon>Pseudomonadota</taxon>
        <taxon>Gammaproteobacteria</taxon>
        <taxon>Alkalimonas</taxon>
    </lineage>
</organism>
<dbReference type="InterPro" id="IPR021730">
    <property type="entry name" value="YdbH"/>
</dbReference>
<dbReference type="EMBL" id="JAUZVY010000002">
    <property type="protein sequence ID" value="MDP4528805.1"/>
    <property type="molecule type" value="Genomic_DNA"/>
</dbReference>
<sequence length="860" mass="96796">MRRFVRIFSLLLTLVVCLLLVAFLWLQQQLRQLPIQQLDYQIAGWGLRQLQLAHLHFSYPLEQQSLRVELEQLSLQWHWQGFRPQLQQLGLHNAKLHLSAFPVGPDSSTKPDSTSNKLLPERWHWPEWLPATTTVEQLQLDLPCAQSRCRYQGSVALQQTESLDAQLQFSSLQHPAHGLSLKLEYQVAQNWPQLSVMLDVSELLTMQFDSALVEEQQTQTLHWQGATQLELLPPPGWVQAELALWQQQLPESWLQQFQQSIRAQSKWQLQVPARLDESFWPQLNGDIELQLSSPSPFYLPEFGLITAEVQAHAHFTDGQASPFRLAAGGRLSELQLPQGLTELGVQPQSWYWSLSSQQTEAFDLTALPLQLRLLSADQQQLLASLELNAPAQQLSIQQLQLQLALPELHYQDWSLQQLQLSTELTGQLSLSQQHWQTLEPLQLSVARLHNPELELTIEALELALSNGQVSWQSNESDTSSWQLQSQADLKLKQLQHPVLKPLSWQWQGKLQSASKASDLLQATGLLTASSGLELSTQLSSSAEQFSLAWQLADVFVLAGNPLASSLTDWPELLTLQRGRIRHQGKLDYGFNNDGMALSSETQLLDLSGFYDTTLFRNLTSQLELHLKDDTISIRSSDLTVKELEQGVRAGPLHLAASYQASLDAPTTGMVQLEHKTLGLFNGAVKLPAMTLDLREERWLLPLQLEQLDLQQLLTQHPTTDLMGHGLINGEIPLIISPQGFEVAQGRLQAKEPGGSLSYRSPQAQSMAASNPAMKTMFTALDDFHYTVLSSDVSYSTDGQLVLALRLEGRNPAMEGGRPVHLNITLEENIPALITSLQLTNQLNEVIQQRVQQRLQQPRRP</sequence>
<evidence type="ECO:0000313" key="2">
    <source>
        <dbReference type="Proteomes" id="UP001236258"/>
    </source>
</evidence>